<dbReference type="EMBL" id="LAZR01001521">
    <property type="protein sequence ID" value="KKN43294.1"/>
    <property type="molecule type" value="Genomic_DNA"/>
</dbReference>
<gene>
    <name evidence="1" type="ORF">LCGC14_0704760</name>
</gene>
<sequence length="87" mass="9812">MSSSLYIVLRQNLSSENPTAQVMSIDSSHILAHENMTRLAGVKSNISEIQQVSPDRLEISDKKIGYVYSTKVLNHVYSIQEFKQDAK</sequence>
<comment type="caution">
    <text evidence="1">The sequence shown here is derived from an EMBL/GenBank/DDBJ whole genome shotgun (WGS) entry which is preliminary data.</text>
</comment>
<evidence type="ECO:0000313" key="1">
    <source>
        <dbReference type="EMBL" id="KKN43294.1"/>
    </source>
</evidence>
<organism evidence="1">
    <name type="scientific">marine sediment metagenome</name>
    <dbReference type="NCBI Taxonomy" id="412755"/>
    <lineage>
        <taxon>unclassified sequences</taxon>
        <taxon>metagenomes</taxon>
        <taxon>ecological metagenomes</taxon>
    </lineage>
</organism>
<accession>A0A0F9QLK2</accession>
<reference evidence="1" key="1">
    <citation type="journal article" date="2015" name="Nature">
        <title>Complex archaea that bridge the gap between prokaryotes and eukaryotes.</title>
        <authorList>
            <person name="Spang A."/>
            <person name="Saw J.H."/>
            <person name="Jorgensen S.L."/>
            <person name="Zaremba-Niedzwiedzka K."/>
            <person name="Martijn J."/>
            <person name="Lind A.E."/>
            <person name="van Eijk R."/>
            <person name="Schleper C."/>
            <person name="Guy L."/>
            <person name="Ettema T.J."/>
        </authorList>
    </citation>
    <scope>NUCLEOTIDE SEQUENCE</scope>
</reference>
<name>A0A0F9QLK2_9ZZZZ</name>
<dbReference type="AlphaFoldDB" id="A0A0F9QLK2"/>
<proteinExistence type="predicted"/>
<protein>
    <submittedName>
        <fullName evidence="1">Uncharacterized protein</fullName>
    </submittedName>
</protein>